<evidence type="ECO:0000259" key="6">
    <source>
        <dbReference type="Pfam" id="PF03168"/>
    </source>
</evidence>
<feature type="domain" description="Late embryogenesis abundant protein LEA-2 subgroup" evidence="6">
    <location>
        <begin position="130"/>
        <end position="231"/>
    </location>
</feature>
<dbReference type="PANTHER" id="PTHR31415">
    <property type="entry name" value="OS05G0367900 PROTEIN"/>
    <property type="match status" value="1"/>
</dbReference>
<dbReference type="GO" id="GO:0009506">
    <property type="term" value="C:plasmodesma"/>
    <property type="evidence" value="ECO:0007669"/>
    <property type="project" value="TreeGrafter"/>
</dbReference>
<evidence type="ECO:0000313" key="8">
    <source>
        <dbReference type="Proteomes" id="UP001231189"/>
    </source>
</evidence>
<evidence type="ECO:0000256" key="5">
    <source>
        <dbReference type="SAM" id="Phobius"/>
    </source>
</evidence>
<keyword evidence="2 5" id="KW-0812">Transmembrane</keyword>
<sequence length="278" mass="29745">MRLTTPPLLIYSGLIIRAATPTHIELSIDSHAHQSSHTLLVASELSLCASKPADQAVAMSKGKEHHDWILRRCCGSIAACILTLAVVVGFVVLVIYLALHPSKPSFYLQDIQLRSIDLADPSISLDVQVTIASRNPNDRVGIYYKTLHAFTTYRDEPVTIPVSLPAIYQGHKDQSVWSPVMSGDSVPVAPYVADAMKQDIGAGYVLLHVKVDGRVKWKVGSWVSGGYHIFVNCPALLSATGGNAGGAFSMSAATAGGGRNGTTVSLKFTQPSYCTVDV</sequence>
<proteinExistence type="predicted"/>
<comment type="subcellular location">
    <subcellularLocation>
        <location evidence="1">Membrane</location>
        <topology evidence="1">Single-pass membrane protein</topology>
    </subcellularLocation>
</comment>
<dbReference type="PANTHER" id="PTHR31415:SF12">
    <property type="entry name" value="OS04G0416700 PROTEIN"/>
    <property type="match status" value="1"/>
</dbReference>
<reference evidence="7" key="1">
    <citation type="submission" date="2023-07" db="EMBL/GenBank/DDBJ databases">
        <title>A chromosome-level genome assembly of Lolium multiflorum.</title>
        <authorList>
            <person name="Chen Y."/>
            <person name="Copetti D."/>
            <person name="Kolliker R."/>
            <person name="Studer B."/>
        </authorList>
    </citation>
    <scope>NUCLEOTIDE SEQUENCE</scope>
    <source>
        <strain evidence="7">02402/16</strain>
        <tissue evidence="7">Leaf</tissue>
    </source>
</reference>
<feature type="transmembrane region" description="Helical" evidence="5">
    <location>
        <begin position="73"/>
        <end position="99"/>
    </location>
</feature>
<dbReference type="GO" id="GO:0098542">
    <property type="term" value="P:defense response to other organism"/>
    <property type="evidence" value="ECO:0007669"/>
    <property type="project" value="InterPro"/>
</dbReference>
<dbReference type="AlphaFoldDB" id="A0AAD8WWB1"/>
<organism evidence="7 8">
    <name type="scientific">Lolium multiflorum</name>
    <name type="common">Italian ryegrass</name>
    <name type="synonym">Lolium perenne subsp. multiflorum</name>
    <dbReference type="NCBI Taxonomy" id="4521"/>
    <lineage>
        <taxon>Eukaryota</taxon>
        <taxon>Viridiplantae</taxon>
        <taxon>Streptophyta</taxon>
        <taxon>Embryophyta</taxon>
        <taxon>Tracheophyta</taxon>
        <taxon>Spermatophyta</taxon>
        <taxon>Magnoliopsida</taxon>
        <taxon>Liliopsida</taxon>
        <taxon>Poales</taxon>
        <taxon>Poaceae</taxon>
        <taxon>BOP clade</taxon>
        <taxon>Pooideae</taxon>
        <taxon>Poodae</taxon>
        <taxon>Poeae</taxon>
        <taxon>Poeae Chloroplast Group 2 (Poeae type)</taxon>
        <taxon>Loliodinae</taxon>
        <taxon>Loliinae</taxon>
        <taxon>Lolium</taxon>
    </lineage>
</organism>
<dbReference type="EMBL" id="JAUUTY010000002">
    <property type="protein sequence ID" value="KAK1683100.1"/>
    <property type="molecule type" value="Genomic_DNA"/>
</dbReference>
<dbReference type="InterPro" id="IPR004864">
    <property type="entry name" value="LEA_2"/>
</dbReference>
<evidence type="ECO:0000313" key="7">
    <source>
        <dbReference type="EMBL" id="KAK1683100.1"/>
    </source>
</evidence>
<accession>A0AAD8WWB1</accession>
<protein>
    <recommendedName>
        <fullName evidence="6">Late embryogenesis abundant protein LEA-2 subgroup domain-containing protein</fullName>
    </recommendedName>
</protein>
<keyword evidence="8" id="KW-1185">Reference proteome</keyword>
<comment type="caution">
    <text evidence="7">The sequence shown here is derived from an EMBL/GenBank/DDBJ whole genome shotgun (WGS) entry which is preliminary data.</text>
</comment>
<dbReference type="Proteomes" id="UP001231189">
    <property type="component" value="Unassembled WGS sequence"/>
</dbReference>
<dbReference type="InterPro" id="IPR044839">
    <property type="entry name" value="NDR1-like"/>
</dbReference>
<gene>
    <name evidence="7" type="ORF">QYE76_043948</name>
</gene>
<keyword evidence="3 5" id="KW-1133">Transmembrane helix</keyword>
<evidence type="ECO:0000256" key="4">
    <source>
        <dbReference type="ARBA" id="ARBA00023136"/>
    </source>
</evidence>
<evidence type="ECO:0000256" key="1">
    <source>
        <dbReference type="ARBA" id="ARBA00004167"/>
    </source>
</evidence>
<keyword evidence="4 5" id="KW-0472">Membrane</keyword>
<evidence type="ECO:0000256" key="3">
    <source>
        <dbReference type="ARBA" id="ARBA00022989"/>
    </source>
</evidence>
<dbReference type="Pfam" id="PF03168">
    <property type="entry name" value="LEA_2"/>
    <property type="match status" value="1"/>
</dbReference>
<name>A0AAD8WWB1_LOLMU</name>
<evidence type="ECO:0000256" key="2">
    <source>
        <dbReference type="ARBA" id="ARBA00022692"/>
    </source>
</evidence>
<dbReference type="GO" id="GO:0005886">
    <property type="term" value="C:plasma membrane"/>
    <property type="evidence" value="ECO:0007669"/>
    <property type="project" value="TreeGrafter"/>
</dbReference>